<feature type="compositionally biased region" description="Acidic residues" evidence="1">
    <location>
        <begin position="30"/>
        <end position="49"/>
    </location>
</feature>
<feature type="compositionally biased region" description="Gly residues" evidence="1">
    <location>
        <begin position="1"/>
        <end position="11"/>
    </location>
</feature>
<dbReference type="EMBL" id="WMLB01000023">
    <property type="protein sequence ID" value="MTH68700.1"/>
    <property type="molecule type" value="Genomic_DNA"/>
</dbReference>
<evidence type="ECO:0000313" key="3">
    <source>
        <dbReference type="Proteomes" id="UP000433071"/>
    </source>
</evidence>
<protein>
    <submittedName>
        <fullName evidence="2">Uncharacterized protein</fullName>
    </submittedName>
</protein>
<reference evidence="2 3" key="1">
    <citation type="submission" date="2019-11" db="EMBL/GenBank/DDBJ databases">
        <title>Agromyces kandeliae sp. nov., isolated from mangrove soil.</title>
        <authorList>
            <person name="Wang R."/>
        </authorList>
    </citation>
    <scope>NUCLEOTIDE SEQUENCE [LARGE SCALE GENOMIC DNA]</scope>
    <source>
        <strain evidence="2 3">JCM 11433</strain>
    </source>
</reference>
<organism evidence="2 3">
    <name type="scientific">Agromyces bracchium</name>
    <dbReference type="NCBI Taxonomy" id="88376"/>
    <lineage>
        <taxon>Bacteria</taxon>
        <taxon>Bacillati</taxon>
        <taxon>Actinomycetota</taxon>
        <taxon>Actinomycetes</taxon>
        <taxon>Micrococcales</taxon>
        <taxon>Microbacteriaceae</taxon>
        <taxon>Agromyces</taxon>
    </lineage>
</organism>
<name>A0A6I3M216_9MICO</name>
<comment type="caution">
    <text evidence="2">The sequence shown here is derived from an EMBL/GenBank/DDBJ whole genome shotgun (WGS) entry which is preliminary data.</text>
</comment>
<feature type="compositionally biased region" description="Basic and acidic residues" evidence="1">
    <location>
        <begin position="52"/>
        <end position="70"/>
    </location>
</feature>
<dbReference type="RefSeq" id="WP_155051787.1">
    <property type="nucleotide sequence ID" value="NZ_BAAAIB010000002.1"/>
</dbReference>
<evidence type="ECO:0000256" key="1">
    <source>
        <dbReference type="SAM" id="MobiDB-lite"/>
    </source>
</evidence>
<keyword evidence="3" id="KW-1185">Reference proteome</keyword>
<dbReference type="Proteomes" id="UP000433071">
    <property type="component" value="Unassembled WGS sequence"/>
</dbReference>
<gene>
    <name evidence="2" type="ORF">GJ743_09995</name>
</gene>
<feature type="region of interest" description="Disordered" evidence="1">
    <location>
        <begin position="1"/>
        <end position="70"/>
    </location>
</feature>
<evidence type="ECO:0000313" key="2">
    <source>
        <dbReference type="EMBL" id="MTH68700.1"/>
    </source>
</evidence>
<accession>A0A6I3M216</accession>
<dbReference type="AlphaFoldDB" id="A0A6I3M216"/>
<sequence>MDESTGVGGGIADDHEFQVAQDGELPPAPEPDEDEDERPVGEDSDDDVVGIDAERRVVLPDERAPAADEE</sequence>
<proteinExistence type="predicted"/>